<feature type="domain" description="DUF4333" evidence="1">
    <location>
        <begin position="115"/>
        <end position="159"/>
    </location>
</feature>
<gene>
    <name evidence="2" type="ORF">B8W67_03480</name>
</gene>
<evidence type="ECO:0000313" key="3">
    <source>
        <dbReference type="Proteomes" id="UP000193577"/>
    </source>
</evidence>
<reference evidence="2 3" key="1">
    <citation type="submission" date="2017-04" db="EMBL/GenBank/DDBJ databases">
        <title>The new phylogeny of genus Mycobacterium.</title>
        <authorList>
            <person name="Tortoli E."/>
            <person name="Trovato A."/>
            <person name="Cirillo D.M."/>
        </authorList>
    </citation>
    <scope>NUCLEOTIDE SEQUENCE [LARGE SCALE GENOMIC DNA]</scope>
    <source>
        <strain evidence="2 3">KCTC 19819</strain>
    </source>
</reference>
<organism evidence="2 3">
    <name type="scientific">Mycolicibacillus koreensis</name>
    <dbReference type="NCBI Taxonomy" id="1069220"/>
    <lineage>
        <taxon>Bacteria</taxon>
        <taxon>Bacillati</taxon>
        <taxon>Actinomycetota</taxon>
        <taxon>Actinomycetes</taxon>
        <taxon>Mycobacteriales</taxon>
        <taxon>Mycobacteriaceae</taxon>
        <taxon>Mycolicibacillus</taxon>
    </lineage>
</organism>
<feature type="domain" description="DUF4333" evidence="1">
    <location>
        <begin position="15"/>
        <end position="89"/>
    </location>
</feature>
<comment type="caution">
    <text evidence="2">The sequence shown here is derived from an EMBL/GenBank/DDBJ whole genome shotgun (WGS) entry which is preliminary data.</text>
</comment>
<sequence>MTGSLLSAVLLAPLAGCSLLSSSGGPDYGKLESAIHDKLVEEYAGIGHEPSEVTCPRPKETPKAGEVFVCTTHVDGNDDLTVHIEVTAGDDGRADFKTVDTLYDLPDAAEKLGTQISEDQGFAVTVDCGQGVKVVAEGDSFECTATDPAGQNRTVKVTAGPVDKGDTWELLP</sequence>
<evidence type="ECO:0000313" key="2">
    <source>
        <dbReference type="EMBL" id="OSC35256.1"/>
    </source>
</evidence>
<dbReference type="EMBL" id="NCXO01000005">
    <property type="protein sequence ID" value="OSC35256.1"/>
    <property type="molecule type" value="Genomic_DNA"/>
</dbReference>
<protein>
    <recommendedName>
        <fullName evidence="1">DUF4333 domain-containing protein</fullName>
    </recommendedName>
</protein>
<dbReference type="Proteomes" id="UP000193577">
    <property type="component" value="Unassembled WGS sequence"/>
</dbReference>
<evidence type="ECO:0000259" key="1">
    <source>
        <dbReference type="Pfam" id="PF14230"/>
    </source>
</evidence>
<accession>A0AA91PGR0</accession>
<name>A0AA91PGR0_9MYCO</name>
<dbReference type="InterPro" id="IPR025637">
    <property type="entry name" value="DUF4333"/>
</dbReference>
<keyword evidence="3" id="KW-1185">Reference proteome</keyword>
<dbReference type="Pfam" id="PF14230">
    <property type="entry name" value="DUF4333"/>
    <property type="match status" value="2"/>
</dbReference>
<proteinExistence type="predicted"/>
<dbReference type="AlphaFoldDB" id="A0AA91PGR0"/>